<dbReference type="PANTHER" id="PTHR31680:SF13">
    <property type="entry name" value="DUF3741-ASSOCIATED SEQUENCE MOTIF PROTEIN-RELATED"/>
    <property type="match status" value="1"/>
</dbReference>
<dbReference type="Pfam" id="PF14309">
    <property type="entry name" value="DUF4378"/>
    <property type="match status" value="1"/>
</dbReference>
<dbReference type="InterPro" id="IPR033334">
    <property type="entry name" value="LNG1/2"/>
</dbReference>
<organism evidence="2">
    <name type="scientific">Tanacetum cinerariifolium</name>
    <name type="common">Dalmatian daisy</name>
    <name type="synonym">Chrysanthemum cinerariifolium</name>
    <dbReference type="NCBI Taxonomy" id="118510"/>
    <lineage>
        <taxon>Eukaryota</taxon>
        <taxon>Viridiplantae</taxon>
        <taxon>Streptophyta</taxon>
        <taxon>Embryophyta</taxon>
        <taxon>Tracheophyta</taxon>
        <taxon>Spermatophyta</taxon>
        <taxon>Magnoliopsida</taxon>
        <taxon>eudicotyledons</taxon>
        <taxon>Gunneridae</taxon>
        <taxon>Pentapetalae</taxon>
        <taxon>asterids</taxon>
        <taxon>campanulids</taxon>
        <taxon>Asterales</taxon>
        <taxon>Asteraceae</taxon>
        <taxon>Asteroideae</taxon>
        <taxon>Anthemideae</taxon>
        <taxon>Anthemidinae</taxon>
        <taxon>Tanacetum</taxon>
    </lineage>
</organism>
<dbReference type="GO" id="GO:0051513">
    <property type="term" value="P:regulation of monopolar cell growth"/>
    <property type="evidence" value="ECO:0007669"/>
    <property type="project" value="InterPro"/>
</dbReference>
<evidence type="ECO:0000313" key="2">
    <source>
        <dbReference type="EMBL" id="GFC89120.1"/>
    </source>
</evidence>
<protein>
    <submittedName>
        <fullName evidence="2">Kinesin-like protein KIN-1</fullName>
    </submittedName>
</protein>
<accession>A0A699RRA2</accession>
<comment type="caution">
    <text evidence="2">The sequence shown here is derived from an EMBL/GenBank/DDBJ whole genome shotgun (WGS) entry which is preliminary data.</text>
</comment>
<gene>
    <name evidence="2" type="ORF">Tci_861090</name>
</gene>
<sequence>MAHISVGTRFSPLNSKIDDESFTLKDEKDEQYVFSFDKVFYEDSEQAERLMRKDVLKNSETWTDFHDESPVIAVEVERLIFRDLVNEIVMSEVFDDKPGNLGKFCK</sequence>
<dbReference type="EMBL" id="BKCJ011119165">
    <property type="protein sequence ID" value="GFC89120.1"/>
    <property type="molecule type" value="Genomic_DNA"/>
</dbReference>
<dbReference type="PANTHER" id="PTHR31680">
    <property type="entry name" value="LONGIFOLIA PROTEIN"/>
    <property type="match status" value="1"/>
</dbReference>
<dbReference type="InterPro" id="IPR025486">
    <property type="entry name" value="DUF4378"/>
</dbReference>
<evidence type="ECO:0000259" key="1">
    <source>
        <dbReference type="Pfam" id="PF14309"/>
    </source>
</evidence>
<feature type="domain" description="DUF4378" evidence="1">
    <location>
        <begin position="43"/>
        <end position="87"/>
    </location>
</feature>
<feature type="non-terminal residue" evidence="2">
    <location>
        <position position="1"/>
    </location>
</feature>
<name>A0A699RRA2_TANCI</name>
<reference evidence="2" key="1">
    <citation type="journal article" date="2019" name="Sci. Rep.">
        <title>Draft genome of Tanacetum cinerariifolium, the natural source of mosquito coil.</title>
        <authorList>
            <person name="Yamashiro T."/>
            <person name="Shiraishi A."/>
            <person name="Satake H."/>
            <person name="Nakayama K."/>
        </authorList>
    </citation>
    <scope>NUCLEOTIDE SEQUENCE</scope>
</reference>
<proteinExistence type="predicted"/>
<dbReference type="AlphaFoldDB" id="A0A699RRA2"/>